<name>A0AAN7W4D1_9PEZI</name>
<keyword evidence="1" id="KW-0285">Flavoprotein</keyword>
<dbReference type="EMBL" id="JAVRQU010000017">
    <property type="protein sequence ID" value="KAK5693613.1"/>
    <property type="molecule type" value="Genomic_DNA"/>
</dbReference>
<proteinExistence type="predicted"/>
<dbReference type="Pfam" id="PF03060">
    <property type="entry name" value="NMO"/>
    <property type="match status" value="1"/>
</dbReference>
<dbReference type="SUPFAM" id="SSF51412">
    <property type="entry name" value="Inosine monophosphate dehydrogenase (IMPDH)"/>
    <property type="match status" value="1"/>
</dbReference>
<dbReference type="PANTHER" id="PTHR32332">
    <property type="entry name" value="2-NITROPROPANE DIOXYGENASE"/>
    <property type="match status" value="1"/>
</dbReference>
<comment type="caution">
    <text evidence="5">The sequence shown here is derived from an EMBL/GenBank/DDBJ whole genome shotgun (WGS) entry which is preliminary data.</text>
</comment>
<evidence type="ECO:0000256" key="1">
    <source>
        <dbReference type="ARBA" id="ARBA00022630"/>
    </source>
</evidence>
<dbReference type="GO" id="GO:0018580">
    <property type="term" value="F:nitronate monooxygenase activity"/>
    <property type="evidence" value="ECO:0007669"/>
    <property type="project" value="InterPro"/>
</dbReference>
<protein>
    <recommendedName>
        <fullName evidence="7">Nitronate monooxygenase domain-containing protein</fullName>
    </recommendedName>
</protein>
<feature type="compositionally biased region" description="Low complexity" evidence="4">
    <location>
        <begin position="573"/>
        <end position="583"/>
    </location>
</feature>
<dbReference type="PANTHER" id="PTHR32332:SF34">
    <property type="entry name" value="2-NITROPROPANE DIOXYGENASE FAMILY, PUTATIVE-RELATED"/>
    <property type="match status" value="1"/>
</dbReference>
<keyword evidence="3" id="KW-0560">Oxidoreductase</keyword>
<organism evidence="5 6">
    <name type="scientific">Elasticomyces elasticus</name>
    <dbReference type="NCBI Taxonomy" id="574655"/>
    <lineage>
        <taxon>Eukaryota</taxon>
        <taxon>Fungi</taxon>
        <taxon>Dikarya</taxon>
        <taxon>Ascomycota</taxon>
        <taxon>Pezizomycotina</taxon>
        <taxon>Dothideomycetes</taxon>
        <taxon>Dothideomycetidae</taxon>
        <taxon>Mycosphaerellales</taxon>
        <taxon>Teratosphaeriaceae</taxon>
        <taxon>Elasticomyces</taxon>
    </lineage>
</organism>
<evidence type="ECO:0000256" key="4">
    <source>
        <dbReference type="SAM" id="MobiDB-lite"/>
    </source>
</evidence>
<dbReference type="Proteomes" id="UP001310594">
    <property type="component" value="Unassembled WGS sequence"/>
</dbReference>
<dbReference type="InterPro" id="IPR013785">
    <property type="entry name" value="Aldolase_TIM"/>
</dbReference>
<feature type="region of interest" description="Disordered" evidence="4">
    <location>
        <begin position="534"/>
        <end position="589"/>
    </location>
</feature>
<reference evidence="5" key="1">
    <citation type="submission" date="2023-08" db="EMBL/GenBank/DDBJ databases">
        <title>Black Yeasts Isolated from many extreme environments.</title>
        <authorList>
            <person name="Coleine C."/>
            <person name="Stajich J.E."/>
            <person name="Selbmann L."/>
        </authorList>
    </citation>
    <scope>NUCLEOTIDE SEQUENCE</scope>
    <source>
        <strain evidence="5">CCFEE 5810</strain>
    </source>
</reference>
<dbReference type="Gene3D" id="3.20.20.70">
    <property type="entry name" value="Aldolase class I"/>
    <property type="match status" value="1"/>
</dbReference>
<evidence type="ECO:0000256" key="2">
    <source>
        <dbReference type="ARBA" id="ARBA00022643"/>
    </source>
</evidence>
<dbReference type="AlphaFoldDB" id="A0AAN7W4D1"/>
<gene>
    <name evidence="5" type="ORF">LTR97_010182</name>
</gene>
<feature type="compositionally biased region" description="Low complexity" evidence="4">
    <location>
        <begin position="534"/>
        <end position="544"/>
    </location>
</feature>
<keyword evidence="2" id="KW-0288">FMN</keyword>
<evidence type="ECO:0000256" key="3">
    <source>
        <dbReference type="ARBA" id="ARBA00023002"/>
    </source>
</evidence>
<evidence type="ECO:0000313" key="5">
    <source>
        <dbReference type="EMBL" id="KAK5693613.1"/>
    </source>
</evidence>
<feature type="compositionally biased region" description="Basic and acidic residues" evidence="4">
    <location>
        <begin position="554"/>
        <end position="570"/>
    </location>
</feature>
<dbReference type="CDD" id="cd04730">
    <property type="entry name" value="NPD_like"/>
    <property type="match status" value="1"/>
</dbReference>
<evidence type="ECO:0000313" key="6">
    <source>
        <dbReference type="Proteomes" id="UP001310594"/>
    </source>
</evidence>
<accession>A0AAN7W4D1</accession>
<evidence type="ECO:0008006" key="7">
    <source>
        <dbReference type="Google" id="ProtNLM"/>
    </source>
</evidence>
<sequence length="589" mass="64020">MRLVALSKLATEVSAAGGLGFIGIGNDASTMEDELEKAKQQAAQSNTLRDHKDVLPVGVGFLLWAGDKLLEEALPVLEKYKPAAVWLFAPTEPGQLVRWTESTRQATGGKTKIWVQLSTVADALEVTRTFQPEVLVVQGTDAGGHGLEKCAGLVPMLPEIDDAVTALCAEHKLRKPYMVAAGGIMDGRGAAAAIVLGASGVTMGTRYLAAPEANIAQGYRDAVLRSSDGGVTTERGKLYDTLRGTTDWPLRYGGRGVLNESHRDAAKGMSMEENKRLYDEAVKKGDEGWGENARLTTYAGAGVGLVKQIKSAQGITEEVREDAKRILSRAASRLFVDAALAQAADKANGRTSTDPKLFTSTPPLLHAGPVAMDSTDAQQSEAVKKLVSALSAEAPNLKAVCDQWPMLEQVDLSNESKPNFQTFVDLFSVDGRTLYYYHASQLVKHGLLDAKDPRQTTARLVKAWANLTDWYKGYWRHKTEGLQRGVREEERVRHEIMLSGVRANYALIHVSSAKVFQALEIDLKDVPLPTARPADLPLPTPTLDMFSGGLSPAHDPDELHNDLTRTENHGRRQQQSQPRLSLQGHAHQL</sequence>
<dbReference type="InterPro" id="IPR004136">
    <property type="entry name" value="NMO"/>
</dbReference>